<reference evidence="2" key="1">
    <citation type="submission" date="2020-04" db="EMBL/GenBank/DDBJ databases">
        <title>Genomes of microviruses in a sewage oxidation pond.</title>
        <authorList>
            <person name="Schreck J."/>
            <person name="Kraberger S."/>
            <person name="Scotch M."/>
            <person name="Halden R.U."/>
            <person name="Varsani A."/>
        </authorList>
    </citation>
    <scope>NUCLEOTIDE SEQUENCE</scope>
    <source>
        <strain evidence="2">6538_314</strain>
    </source>
</reference>
<accession>A0A858NMA1</accession>
<dbReference type="EMBL" id="MT309825">
    <property type="protein sequence ID" value="QJB18567.1"/>
    <property type="molecule type" value="Genomic_DNA"/>
</dbReference>
<feature type="compositionally biased region" description="Basic residues" evidence="1">
    <location>
        <begin position="29"/>
        <end position="50"/>
    </location>
</feature>
<sequence>MAYRRSYRTRSTRRYPRKSRGRGYGGGRSRFRPRRSYGRTQSWKKRSVRKPRRVLQKQILEVASTKKRDHMASWPSTANEPALEEIELGQVTAAYLWCPTARYRASAPGNYDSARTADTVYYKGIKEQFTLRTSSSEPFRWRRIIFEMSSPPSSEFISVYKYVAGTNEVPKGGIEGDPALGYEGVVTYARPLKQLTVAEMDSLEAMLYRGSKNIDWWDRWIAQTDPSQVKVRYDKTRIFRNTNDAGDIRQVKQWIPLEETMQYDEGEIGSADTSGMFSNSKRHTLGNIFIADFFHGNTADPDSAAEKLYINCESTIYWHER</sequence>
<organism evidence="2">
    <name type="scientific">Genomoviridae sp</name>
    <dbReference type="NCBI Taxonomy" id="2202565"/>
    <lineage>
        <taxon>Viruses</taxon>
        <taxon>Monodnaviria</taxon>
        <taxon>Shotokuvirae</taxon>
        <taxon>Cressdnaviricota</taxon>
        <taxon>Repensiviricetes</taxon>
        <taxon>Geplafuvirales</taxon>
        <taxon>Genomoviridae</taxon>
    </lineage>
</organism>
<evidence type="ECO:0000256" key="1">
    <source>
        <dbReference type="SAM" id="MobiDB-lite"/>
    </source>
</evidence>
<evidence type="ECO:0000313" key="2">
    <source>
        <dbReference type="EMBL" id="QJB18567.1"/>
    </source>
</evidence>
<name>A0A858NMA1_9VIRU</name>
<proteinExistence type="predicted"/>
<protein>
    <submittedName>
        <fullName evidence="2">Capsid protein</fullName>
    </submittedName>
</protein>
<feature type="compositionally biased region" description="Basic residues" evidence="1">
    <location>
        <begin position="1"/>
        <end position="21"/>
    </location>
</feature>
<feature type="region of interest" description="Disordered" evidence="1">
    <location>
        <begin position="1"/>
        <end position="50"/>
    </location>
</feature>